<gene>
    <name evidence="1" type="ORF">MNBD_GAMMA05-2371</name>
</gene>
<organism evidence="1">
    <name type="scientific">hydrothermal vent metagenome</name>
    <dbReference type="NCBI Taxonomy" id="652676"/>
    <lineage>
        <taxon>unclassified sequences</taxon>
        <taxon>metagenomes</taxon>
        <taxon>ecological metagenomes</taxon>
    </lineage>
</organism>
<proteinExistence type="predicted"/>
<dbReference type="EMBL" id="UOFE01000008">
    <property type="protein sequence ID" value="VAW50883.1"/>
    <property type="molecule type" value="Genomic_DNA"/>
</dbReference>
<dbReference type="AlphaFoldDB" id="A0A3B0WEV7"/>
<name>A0A3B0WEV7_9ZZZZ</name>
<accession>A0A3B0WEV7</accession>
<sequence length="292" mass="34081">MEFLSEEEAKTYSISLTAGYSSPEKLNETVTSYRSYIKSASNTEDKQYWQDELQKSEELISSTKYKNGDYSQGIDQLFLELIEWRASIYAFQKVDTKQSPFTEHAFYAQWLMGGTYTVFCIIGKLVSKDKRDNSLTKLWSETYPYISNSELCSIDEINTLLKRMHRTEGQFNNTNSQSILYRNKVIAHNESMPNIEWTEIDKDIKLICRIWALITMWSSFGIFNPYRDSSQVFSGLESVFSHEEMKQLQQQRKNYINLVKKWCTHNIINGEKTSERSPFAELSISINVKHGK</sequence>
<reference evidence="1" key="1">
    <citation type="submission" date="2018-06" db="EMBL/GenBank/DDBJ databases">
        <authorList>
            <person name="Zhirakovskaya E."/>
        </authorList>
    </citation>
    <scope>NUCLEOTIDE SEQUENCE</scope>
</reference>
<protein>
    <submittedName>
        <fullName evidence="1">Uncharacterized protein</fullName>
    </submittedName>
</protein>
<evidence type="ECO:0000313" key="1">
    <source>
        <dbReference type="EMBL" id="VAW50883.1"/>
    </source>
</evidence>